<dbReference type="RefSeq" id="WP_215602278.1">
    <property type="nucleotide sequence ID" value="NZ_CP076136.1"/>
</dbReference>
<feature type="signal peptide" evidence="1">
    <location>
        <begin position="1"/>
        <end position="24"/>
    </location>
</feature>
<accession>A0A975NUD2</accession>
<gene>
    <name evidence="2" type="ORF">KMZ93_16280</name>
</gene>
<keyword evidence="3" id="KW-1185">Reference proteome</keyword>
<evidence type="ECO:0000256" key="1">
    <source>
        <dbReference type="SAM" id="SignalP"/>
    </source>
</evidence>
<sequence>MMRTRMRRLLLSVLAVGLLTSVCGVDVVAAGQRAAAPAGNWEEDFRRCLIRKAFDGGTVTISTTDGSLEIDVLWTDDTRLDAFEAAEFRAAIDQKQIEMRPLKSDTGEKVYAYELGFFSTIAPLLSNGRWLTLAFADHPARNLRLPIGNGRKAMGFLKKCHDYWEKWRLRHP</sequence>
<reference evidence="2 3" key="1">
    <citation type="submission" date="2021-06" db="EMBL/GenBank/DDBJ databases">
        <title>Bradyrhizobium sp. S2-11-4 Genome sequencing.</title>
        <authorList>
            <person name="Jin L."/>
        </authorList>
    </citation>
    <scope>NUCLEOTIDE SEQUENCE [LARGE SCALE GENOMIC DNA]</scope>
    <source>
        <strain evidence="2 3">S2-11-4</strain>
    </source>
</reference>
<proteinExistence type="predicted"/>
<evidence type="ECO:0000313" key="3">
    <source>
        <dbReference type="Proteomes" id="UP000676951"/>
    </source>
</evidence>
<evidence type="ECO:0000313" key="2">
    <source>
        <dbReference type="EMBL" id="QWG21558.1"/>
    </source>
</evidence>
<dbReference type="AlphaFoldDB" id="A0A975NUD2"/>
<feature type="chain" id="PRO_5036972087" evidence="1">
    <location>
        <begin position="25"/>
        <end position="172"/>
    </location>
</feature>
<organism evidence="2 3">
    <name type="scientific">Bradyrhizobium sediminis</name>
    <dbReference type="NCBI Taxonomy" id="2840469"/>
    <lineage>
        <taxon>Bacteria</taxon>
        <taxon>Pseudomonadati</taxon>
        <taxon>Pseudomonadota</taxon>
        <taxon>Alphaproteobacteria</taxon>
        <taxon>Hyphomicrobiales</taxon>
        <taxon>Nitrobacteraceae</taxon>
        <taxon>Bradyrhizobium</taxon>
    </lineage>
</organism>
<name>A0A975NUD2_9BRAD</name>
<protein>
    <submittedName>
        <fullName evidence="2">Uncharacterized protein</fullName>
    </submittedName>
</protein>
<keyword evidence="1" id="KW-0732">Signal</keyword>
<dbReference type="EMBL" id="CP076136">
    <property type="protein sequence ID" value="QWG21558.1"/>
    <property type="molecule type" value="Genomic_DNA"/>
</dbReference>
<dbReference type="Proteomes" id="UP000676951">
    <property type="component" value="Chromosome"/>
</dbReference>